<evidence type="ECO:0000313" key="10">
    <source>
        <dbReference type="Proteomes" id="UP000826709"/>
    </source>
</evidence>
<dbReference type="GO" id="GO:0005524">
    <property type="term" value="F:ATP binding"/>
    <property type="evidence" value="ECO:0007669"/>
    <property type="project" value="UniProtKB-KW"/>
</dbReference>
<dbReference type="GO" id="GO:0004673">
    <property type="term" value="F:protein histidine kinase activity"/>
    <property type="evidence" value="ECO:0007669"/>
    <property type="project" value="UniProtKB-EC"/>
</dbReference>
<dbReference type="GO" id="GO:0000156">
    <property type="term" value="F:phosphorelay response regulator activity"/>
    <property type="evidence" value="ECO:0007669"/>
    <property type="project" value="TreeGrafter"/>
</dbReference>
<dbReference type="GO" id="GO:0007234">
    <property type="term" value="P:osmosensory signaling via phosphorelay pathway"/>
    <property type="evidence" value="ECO:0007669"/>
    <property type="project" value="TreeGrafter"/>
</dbReference>
<evidence type="ECO:0000256" key="5">
    <source>
        <dbReference type="ARBA" id="ARBA00022777"/>
    </source>
</evidence>
<organism evidence="9 10">
    <name type="scientific">Methanofollis formosanus</name>
    <dbReference type="NCBI Taxonomy" id="299308"/>
    <lineage>
        <taxon>Archaea</taxon>
        <taxon>Methanobacteriati</taxon>
        <taxon>Methanobacteriota</taxon>
        <taxon>Stenosarchaea group</taxon>
        <taxon>Methanomicrobia</taxon>
        <taxon>Methanomicrobiales</taxon>
        <taxon>Methanomicrobiaceae</taxon>
        <taxon>Methanofollis</taxon>
    </lineage>
</organism>
<dbReference type="Pfam" id="PF02518">
    <property type="entry name" value="HATPase_c"/>
    <property type="match status" value="1"/>
</dbReference>
<keyword evidence="6" id="KW-0067">ATP-binding</keyword>
<dbReference type="GO" id="GO:0030295">
    <property type="term" value="F:protein kinase activator activity"/>
    <property type="evidence" value="ECO:0007669"/>
    <property type="project" value="TreeGrafter"/>
</dbReference>
<dbReference type="AlphaFoldDB" id="A0A8G1EFD6"/>
<reference evidence="9" key="2">
    <citation type="submission" date="2019-03" db="EMBL/GenBank/DDBJ databases">
        <authorList>
            <person name="Chen S.-C."/>
            <person name="Wu S.-Y."/>
            <person name="Lai M.-C."/>
        </authorList>
    </citation>
    <scope>NUCLEOTIDE SEQUENCE</scope>
    <source>
        <strain evidence="9">ML15</strain>
    </source>
</reference>
<dbReference type="PANTHER" id="PTHR42878:SF7">
    <property type="entry name" value="SENSOR HISTIDINE KINASE GLRK"/>
    <property type="match status" value="1"/>
</dbReference>
<dbReference type="PRINTS" id="PR00344">
    <property type="entry name" value="BCTRLSENSOR"/>
</dbReference>
<evidence type="ECO:0000256" key="1">
    <source>
        <dbReference type="ARBA" id="ARBA00000085"/>
    </source>
</evidence>
<keyword evidence="3" id="KW-0808">Transferase</keyword>
<dbReference type="Gene3D" id="3.30.565.10">
    <property type="entry name" value="Histidine kinase-like ATPase, C-terminal domain"/>
    <property type="match status" value="1"/>
</dbReference>
<dbReference type="Proteomes" id="UP000826709">
    <property type="component" value="Chromosome"/>
</dbReference>
<sequence>MKKNDVRKSGGAVQEDCERLRAAHEKVTLMSGMTSHDILNLLSAIDGYREILDGEMQKHPGLHRPYECMMKAVDGIRWHAEMAEFYMVPRVPPSTWLRLRDLIQVAADEVPHENVDLVIDVGDVEIYADTLIKMVFFNLIENALSHGGGTISEIEIVFSEDESGGLITVQDDGRGIPEEHKSRIFRYGFGDHTGTGLFFTWRALKILNFSISEGGTEGQGARFEIRIPPGRYHYDRNT</sequence>
<dbReference type="InterPro" id="IPR005467">
    <property type="entry name" value="His_kinase_dom"/>
</dbReference>
<dbReference type="EC" id="2.7.13.3" evidence="2"/>
<dbReference type="PANTHER" id="PTHR42878">
    <property type="entry name" value="TWO-COMPONENT HISTIDINE KINASE"/>
    <property type="match status" value="1"/>
</dbReference>
<keyword evidence="7" id="KW-0902">Two-component regulatory system</keyword>
<evidence type="ECO:0000256" key="3">
    <source>
        <dbReference type="ARBA" id="ARBA00022679"/>
    </source>
</evidence>
<evidence type="ECO:0000256" key="6">
    <source>
        <dbReference type="ARBA" id="ARBA00022840"/>
    </source>
</evidence>
<dbReference type="InterPro" id="IPR003594">
    <property type="entry name" value="HATPase_dom"/>
</dbReference>
<dbReference type="InterPro" id="IPR050351">
    <property type="entry name" value="BphY/WalK/GraS-like"/>
</dbReference>
<reference evidence="9" key="1">
    <citation type="journal article" date="2005" name="Int. J. Syst. Evol. Microbiol.">
        <title>Methanofollis formosanus sp. nov., isolated from a fish pond.</title>
        <authorList>
            <person name="Wu S.Y."/>
            <person name="Chen S.C."/>
            <person name="Lai M.C."/>
        </authorList>
    </citation>
    <scope>NUCLEOTIDE SEQUENCE</scope>
    <source>
        <strain evidence="9">ML15</strain>
    </source>
</reference>
<dbReference type="CDD" id="cd00075">
    <property type="entry name" value="HATPase"/>
    <property type="match status" value="1"/>
</dbReference>
<evidence type="ECO:0000259" key="8">
    <source>
        <dbReference type="PROSITE" id="PS50109"/>
    </source>
</evidence>
<dbReference type="SUPFAM" id="SSF55874">
    <property type="entry name" value="ATPase domain of HSP90 chaperone/DNA topoisomerase II/histidine kinase"/>
    <property type="match status" value="1"/>
</dbReference>
<comment type="catalytic activity">
    <reaction evidence="1">
        <text>ATP + protein L-histidine = ADP + protein N-phospho-L-histidine.</text>
        <dbReference type="EC" id="2.7.13.3"/>
    </reaction>
</comment>
<keyword evidence="5 9" id="KW-0418">Kinase</keyword>
<dbReference type="OrthoDB" id="8127at2157"/>
<keyword evidence="4" id="KW-0547">Nucleotide-binding</keyword>
<dbReference type="KEGG" id="mfk:E2N92_00670"/>
<protein>
    <recommendedName>
        <fullName evidence="2">histidine kinase</fullName>
        <ecNumber evidence="2">2.7.13.3</ecNumber>
    </recommendedName>
</protein>
<dbReference type="InterPro" id="IPR036890">
    <property type="entry name" value="HATPase_C_sf"/>
</dbReference>
<proteinExistence type="predicted"/>
<evidence type="ECO:0000256" key="4">
    <source>
        <dbReference type="ARBA" id="ARBA00022741"/>
    </source>
</evidence>
<keyword evidence="10" id="KW-1185">Reference proteome</keyword>
<feature type="domain" description="Histidine kinase" evidence="8">
    <location>
        <begin position="33"/>
        <end position="231"/>
    </location>
</feature>
<evidence type="ECO:0000256" key="7">
    <source>
        <dbReference type="ARBA" id="ARBA00023012"/>
    </source>
</evidence>
<evidence type="ECO:0000256" key="2">
    <source>
        <dbReference type="ARBA" id="ARBA00012438"/>
    </source>
</evidence>
<evidence type="ECO:0000313" key="9">
    <source>
        <dbReference type="EMBL" id="QYZ78046.1"/>
    </source>
</evidence>
<gene>
    <name evidence="9" type="ORF">E2N92_00670</name>
</gene>
<dbReference type="SMART" id="SM00387">
    <property type="entry name" value="HATPase_c"/>
    <property type="match status" value="1"/>
</dbReference>
<dbReference type="InterPro" id="IPR004358">
    <property type="entry name" value="Sig_transdc_His_kin-like_C"/>
</dbReference>
<dbReference type="PROSITE" id="PS50109">
    <property type="entry name" value="HIS_KIN"/>
    <property type="match status" value="1"/>
</dbReference>
<dbReference type="EMBL" id="CP037968">
    <property type="protein sequence ID" value="QYZ78046.1"/>
    <property type="molecule type" value="Genomic_DNA"/>
</dbReference>
<dbReference type="RefSeq" id="WP_220681784.1">
    <property type="nucleotide sequence ID" value="NZ_CP037968.1"/>
</dbReference>
<accession>A0A8G1EFD6</accession>
<name>A0A8G1EFD6_9EURY</name>